<evidence type="ECO:0000259" key="3">
    <source>
        <dbReference type="Pfam" id="PF00534"/>
    </source>
</evidence>
<evidence type="ECO:0000259" key="4">
    <source>
        <dbReference type="Pfam" id="PF13439"/>
    </source>
</evidence>
<evidence type="ECO:0000313" key="5">
    <source>
        <dbReference type="EMBL" id="KHD98582.1"/>
    </source>
</evidence>
<dbReference type="AlphaFoldDB" id="A0A0A6YD52"/>
<dbReference type="Pfam" id="PF13439">
    <property type="entry name" value="Glyco_transf_4"/>
    <property type="match status" value="1"/>
</dbReference>
<proteinExistence type="predicted"/>
<dbReference type="PANTHER" id="PTHR12526:SF595">
    <property type="entry name" value="BLL5217 PROTEIN"/>
    <property type="match status" value="1"/>
</dbReference>
<dbReference type="EMBL" id="JSUH01000002">
    <property type="protein sequence ID" value="KHD98582.1"/>
    <property type="molecule type" value="Genomic_DNA"/>
</dbReference>
<dbReference type="InterPro" id="IPR028098">
    <property type="entry name" value="Glyco_trans_4-like_N"/>
</dbReference>
<dbReference type="SUPFAM" id="SSF53756">
    <property type="entry name" value="UDP-Glycosyltransferase/glycogen phosphorylase"/>
    <property type="match status" value="1"/>
</dbReference>
<organism evidence="5 6">
    <name type="scientific">Kocuria rosea subsp. polaris</name>
    <dbReference type="NCBI Taxonomy" id="136273"/>
    <lineage>
        <taxon>Bacteria</taxon>
        <taxon>Bacillati</taxon>
        <taxon>Actinomycetota</taxon>
        <taxon>Actinomycetes</taxon>
        <taxon>Micrococcales</taxon>
        <taxon>Micrococcaceae</taxon>
        <taxon>Kocuria</taxon>
    </lineage>
</organism>
<keyword evidence="6" id="KW-1185">Reference proteome</keyword>
<dbReference type="InterPro" id="IPR001296">
    <property type="entry name" value="Glyco_trans_1"/>
</dbReference>
<keyword evidence="1" id="KW-0328">Glycosyltransferase</keyword>
<name>A0A0A6YD52_KOCRO</name>
<dbReference type="Proteomes" id="UP000030466">
    <property type="component" value="Unassembled WGS sequence"/>
</dbReference>
<gene>
    <name evidence="5" type="ORF">GY22_02540</name>
</gene>
<dbReference type="Pfam" id="PF00534">
    <property type="entry name" value="Glycos_transf_1"/>
    <property type="match status" value="1"/>
</dbReference>
<dbReference type="GO" id="GO:0016757">
    <property type="term" value="F:glycosyltransferase activity"/>
    <property type="evidence" value="ECO:0007669"/>
    <property type="project" value="UniProtKB-KW"/>
</dbReference>
<evidence type="ECO:0000256" key="2">
    <source>
        <dbReference type="ARBA" id="ARBA00022679"/>
    </source>
</evidence>
<comment type="caution">
    <text evidence="5">The sequence shown here is derived from an EMBL/GenBank/DDBJ whole genome shotgun (WGS) entry which is preliminary data.</text>
</comment>
<accession>A0A0A6YD52</accession>
<protein>
    <submittedName>
        <fullName evidence="5">Glycosyl transferase family 1</fullName>
    </submittedName>
</protein>
<reference evidence="5 6" key="1">
    <citation type="journal article" date="2003" name="Int. J. Syst. Evol. Microbiol.">
        <title>Kocuria polaris sp. nov., an orange-pigmented psychrophilic bacterium isolated from an Antarctic cyanobacterial mat sample.</title>
        <authorList>
            <person name="Reddy G.S."/>
            <person name="Prakash J.S."/>
            <person name="Prabahar V."/>
            <person name="Matsumoto G.I."/>
            <person name="Stackebrandt E."/>
            <person name="Shivaji S."/>
        </authorList>
    </citation>
    <scope>NUCLEOTIDE SEQUENCE [LARGE SCALE GENOMIC DNA]</scope>
    <source>
        <strain evidence="5 6">CMS 76or</strain>
    </source>
</reference>
<sequence>MSALRVLVNAGPWLPVPPSGYGGIETVVATLVPELRRAGVHVTLATVGPSTLEADDHLRPLPEPAFRSIAMPYNRVSGIAHAHMQGLVDALRGPRRWDLVHDHLEVVGPSVLGAMGTAAPPVLQTLHWDLRKHPEFYSAFDGRGRVRFAAVSASQLERAPANLRRQTLGVVPLAAPPGLPVDAPRGEHALVLARITADKGQDTAARVCRRAGIPLVLAGPVAGIDDPEELERRLADGDEALRSHPDVRYWLEAVRPLVDGTSVAWVGGVAGERKERLLRSARALLTPNRWAEPGATGVVEALSRGVPVVGTPLGVLPSLVEHGRTGFLAAAEDDLVEHLRDLDSIDPQTCRDAAEQWTPAGMARRYLDLYHRLLEENPT</sequence>
<keyword evidence="2 5" id="KW-0808">Transferase</keyword>
<evidence type="ECO:0000313" key="6">
    <source>
        <dbReference type="Proteomes" id="UP000030466"/>
    </source>
</evidence>
<dbReference type="RefSeq" id="WP_031283427.1">
    <property type="nucleotide sequence ID" value="NZ_JSUH01000002.1"/>
</dbReference>
<dbReference type="OrthoDB" id="9809227at2"/>
<dbReference type="PANTHER" id="PTHR12526">
    <property type="entry name" value="GLYCOSYLTRANSFERASE"/>
    <property type="match status" value="1"/>
</dbReference>
<feature type="domain" description="Glycosyl transferase family 1" evidence="3">
    <location>
        <begin position="191"/>
        <end position="343"/>
    </location>
</feature>
<feature type="domain" description="Glycosyltransferase subfamily 4-like N-terminal" evidence="4">
    <location>
        <begin position="21"/>
        <end position="158"/>
    </location>
</feature>
<evidence type="ECO:0000256" key="1">
    <source>
        <dbReference type="ARBA" id="ARBA00022676"/>
    </source>
</evidence>
<dbReference type="Gene3D" id="3.40.50.2000">
    <property type="entry name" value="Glycogen Phosphorylase B"/>
    <property type="match status" value="2"/>
</dbReference>